<dbReference type="AlphaFoldDB" id="X1FLH7"/>
<feature type="non-terminal residue" evidence="1">
    <location>
        <position position="34"/>
    </location>
</feature>
<protein>
    <submittedName>
        <fullName evidence="1">Uncharacterized protein</fullName>
    </submittedName>
</protein>
<proteinExistence type="predicted"/>
<organism evidence="1">
    <name type="scientific">marine sediment metagenome</name>
    <dbReference type="NCBI Taxonomy" id="412755"/>
    <lineage>
        <taxon>unclassified sequences</taxon>
        <taxon>metagenomes</taxon>
        <taxon>ecological metagenomes</taxon>
    </lineage>
</organism>
<name>X1FLH7_9ZZZZ</name>
<comment type="caution">
    <text evidence="1">The sequence shown here is derived from an EMBL/GenBank/DDBJ whole genome shotgun (WGS) entry which is preliminary data.</text>
</comment>
<reference evidence="1" key="1">
    <citation type="journal article" date="2014" name="Front. Microbiol.">
        <title>High frequency of phylogenetically diverse reductive dehalogenase-homologous genes in deep subseafloor sedimentary metagenomes.</title>
        <authorList>
            <person name="Kawai M."/>
            <person name="Futagami T."/>
            <person name="Toyoda A."/>
            <person name="Takaki Y."/>
            <person name="Nishi S."/>
            <person name="Hori S."/>
            <person name="Arai W."/>
            <person name="Tsubouchi T."/>
            <person name="Morono Y."/>
            <person name="Uchiyama I."/>
            <person name="Ito T."/>
            <person name="Fujiyama A."/>
            <person name="Inagaki F."/>
            <person name="Takami H."/>
        </authorList>
    </citation>
    <scope>NUCLEOTIDE SEQUENCE</scope>
    <source>
        <strain evidence="1">Expedition CK06-06</strain>
    </source>
</reference>
<dbReference type="EMBL" id="BARU01003219">
    <property type="protein sequence ID" value="GAH21623.1"/>
    <property type="molecule type" value="Genomic_DNA"/>
</dbReference>
<sequence>MEILSSLNTEGLIIKKARITVITKNITMGMITDW</sequence>
<accession>X1FLH7</accession>
<gene>
    <name evidence="1" type="ORF">S03H2_07097</name>
</gene>
<evidence type="ECO:0000313" key="1">
    <source>
        <dbReference type="EMBL" id="GAH21623.1"/>
    </source>
</evidence>